<keyword evidence="1" id="KW-0539">Nucleus</keyword>
<protein>
    <recommendedName>
        <fullName evidence="7">AT-rich interactive domain-containing protein 2</fullName>
    </recommendedName>
</protein>
<evidence type="ECO:0000313" key="5">
    <source>
        <dbReference type="EMBL" id="WJZ81865.1"/>
    </source>
</evidence>
<dbReference type="Proteomes" id="UP001227230">
    <property type="component" value="Chromosome 2"/>
</dbReference>
<dbReference type="PANTHER" id="PTHR46410:SF1">
    <property type="entry name" value="AT-RICH INTERACTIVE DOMAIN-CONTAINING PROTEIN 1"/>
    <property type="match status" value="1"/>
</dbReference>
<evidence type="ECO:0000256" key="1">
    <source>
        <dbReference type="ARBA" id="ARBA00023242"/>
    </source>
</evidence>
<dbReference type="CDD" id="cd16100">
    <property type="entry name" value="ARID"/>
    <property type="match status" value="1"/>
</dbReference>
<gene>
    <name evidence="5" type="ORF">VitviT2T_001680</name>
</gene>
<evidence type="ECO:0000259" key="3">
    <source>
        <dbReference type="PROSITE" id="PS51011"/>
    </source>
</evidence>
<dbReference type="CDD" id="cd00167">
    <property type="entry name" value="SANT"/>
    <property type="match status" value="1"/>
</dbReference>
<dbReference type="EMBL" id="CP126649">
    <property type="protein sequence ID" value="WJZ81865.1"/>
    <property type="molecule type" value="Genomic_DNA"/>
</dbReference>
<dbReference type="Pfam" id="PF01388">
    <property type="entry name" value="ARID"/>
    <property type="match status" value="1"/>
</dbReference>
<evidence type="ECO:0000256" key="2">
    <source>
        <dbReference type="SAM" id="MobiDB-lite"/>
    </source>
</evidence>
<evidence type="ECO:0000259" key="4">
    <source>
        <dbReference type="PROSITE" id="PS51156"/>
    </source>
</evidence>
<dbReference type="InterPro" id="IPR036431">
    <property type="entry name" value="ARID_dom_sf"/>
</dbReference>
<keyword evidence="6" id="KW-1185">Reference proteome</keyword>
<evidence type="ECO:0008006" key="7">
    <source>
        <dbReference type="Google" id="ProtNLM"/>
    </source>
</evidence>
<accession>A0ABY9BGD8</accession>
<feature type="domain" description="ARID" evidence="3">
    <location>
        <begin position="43"/>
        <end position="136"/>
    </location>
</feature>
<name>A0ABY9BGD8_VITVI</name>
<organism evidence="5 6">
    <name type="scientific">Vitis vinifera</name>
    <name type="common">Grape</name>
    <dbReference type="NCBI Taxonomy" id="29760"/>
    <lineage>
        <taxon>Eukaryota</taxon>
        <taxon>Viridiplantae</taxon>
        <taxon>Streptophyta</taxon>
        <taxon>Embryophyta</taxon>
        <taxon>Tracheophyta</taxon>
        <taxon>Spermatophyta</taxon>
        <taxon>Magnoliopsida</taxon>
        <taxon>eudicotyledons</taxon>
        <taxon>Gunneridae</taxon>
        <taxon>Pentapetalae</taxon>
        <taxon>rosids</taxon>
        <taxon>Vitales</taxon>
        <taxon>Vitaceae</taxon>
        <taxon>Viteae</taxon>
        <taxon>Vitis</taxon>
    </lineage>
</organism>
<dbReference type="SMART" id="SM01014">
    <property type="entry name" value="ARID"/>
    <property type="match status" value="1"/>
</dbReference>
<dbReference type="PANTHER" id="PTHR46410">
    <property type="entry name" value="AT-RICH INTERACTIVE DOMAIN-CONTAINING PROTEIN 2"/>
    <property type="match status" value="1"/>
</dbReference>
<dbReference type="SMART" id="SM00501">
    <property type="entry name" value="BRIGHT"/>
    <property type="match status" value="1"/>
</dbReference>
<dbReference type="SUPFAM" id="SSF46774">
    <property type="entry name" value="ARID-like"/>
    <property type="match status" value="1"/>
</dbReference>
<dbReference type="InterPro" id="IPR001606">
    <property type="entry name" value="ARID_dom"/>
</dbReference>
<feature type="region of interest" description="Disordered" evidence="2">
    <location>
        <begin position="351"/>
        <end position="382"/>
    </location>
</feature>
<dbReference type="PROSITE" id="PS51011">
    <property type="entry name" value="ARID"/>
    <property type="match status" value="1"/>
</dbReference>
<dbReference type="Gene3D" id="1.10.150.60">
    <property type="entry name" value="ARID DNA-binding domain"/>
    <property type="match status" value="1"/>
</dbReference>
<dbReference type="SMART" id="SM01189">
    <property type="entry name" value="ELM2"/>
    <property type="match status" value="1"/>
</dbReference>
<reference evidence="5 6" key="1">
    <citation type="journal article" date="2023" name="Hortic Res">
        <title>The complete reference genome for grapevine (Vitis vinifera L.) genetics and breeding.</title>
        <authorList>
            <person name="Shi X."/>
            <person name="Cao S."/>
            <person name="Wang X."/>
            <person name="Huang S."/>
            <person name="Wang Y."/>
            <person name="Liu Z."/>
            <person name="Liu W."/>
            <person name="Leng X."/>
            <person name="Peng Y."/>
            <person name="Wang N."/>
            <person name="Wang Y."/>
            <person name="Ma Z."/>
            <person name="Xu X."/>
            <person name="Zhang F."/>
            <person name="Xue H."/>
            <person name="Zhong H."/>
            <person name="Wang Y."/>
            <person name="Zhang K."/>
            <person name="Velt A."/>
            <person name="Avia K."/>
            <person name="Holtgrawe D."/>
            <person name="Grimplet J."/>
            <person name="Matus J.T."/>
            <person name="Ware D."/>
            <person name="Wu X."/>
            <person name="Wang H."/>
            <person name="Liu C."/>
            <person name="Fang Y."/>
            <person name="Rustenholz C."/>
            <person name="Cheng Z."/>
            <person name="Xiao H."/>
            <person name="Zhou Y."/>
        </authorList>
    </citation>
    <scope>NUCLEOTIDE SEQUENCE [LARGE SCALE GENOMIC DNA]</scope>
    <source>
        <strain evidence="6">cv. Pinot noir / PN40024</strain>
        <tissue evidence="5">Leaf</tissue>
    </source>
</reference>
<feature type="compositionally biased region" description="Polar residues" evidence="2">
    <location>
        <begin position="372"/>
        <end position="382"/>
    </location>
</feature>
<dbReference type="InterPro" id="IPR000949">
    <property type="entry name" value="ELM2_dom"/>
</dbReference>
<dbReference type="InterPro" id="IPR001005">
    <property type="entry name" value="SANT/Myb"/>
</dbReference>
<feature type="domain" description="ELM2" evidence="4">
    <location>
        <begin position="396"/>
        <end position="544"/>
    </location>
</feature>
<evidence type="ECO:0000313" key="6">
    <source>
        <dbReference type="Proteomes" id="UP001227230"/>
    </source>
</evidence>
<proteinExistence type="predicted"/>
<dbReference type="PROSITE" id="PS51156">
    <property type="entry name" value="ELM2"/>
    <property type="match status" value="1"/>
</dbReference>
<sequence>MPMDGWSVPRNGSVLDCGETGGSCETDGICVDIGNNNSLNGTDKLQVLFDQVLLIFMKEVLGNECVRPIPAMLGDGRSVDLFKLFWVVRGKGGYEWVSDKGLWGLVAEECGLDVGVKTCLKLIYFKYLDQLDQWLLGILRDGSLDKGEGECGGKLDSVLEELGTEFRGLILGGTGPKEKDDGVFELESERTDNCVDLDKEKSILNLSIVLRRAEKSPNDDDEKNCVDGGDDVAIQDPIIAKKSSFSRKRKRESFSGMLNWVREIAKHPEEPYKGNKNGNEVFSTQILRVRESLLIRRKVHTKEEQSLLQKQKMHPSMYEDNIVVNHQSTEKSRCSRRLFSVKSHLCSCSAAQSKLPGPHRTKSESCPKEQALTPNEQEPENTNTLDDLFPDDLFLKPIPVGPNFQAEVPEWTGEVTESDSKWLGTQVWPLENGECSFRIEKDCVGRGKPDSCDCRFSGSVECVRFHIAEKRMKLKLDLGSLFYHWRFDRMGEEISLAWTTEEEKRFKHMIRLNSSLQSPSFWDNALRIFPTKTREALVSYYFNVFLIRRRIYQNRVTPRKIDSDDDELEFGSLGGSFGHEVIKVPWSEFLTCTQNEQSTELD</sequence>